<organism evidence="6 7">
    <name type="scientific">Heterorhabditis bacteriophora</name>
    <name type="common">Entomopathogenic nematode worm</name>
    <dbReference type="NCBI Taxonomy" id="37862"/>
    <lineage>
        <taxon>Eukaryota</taxon>
        <taxon>Metazoa</taxon>
        <taxon>Ecdysozoa</taxon>
        <taxon>Nematoda</taxon>
        <taxon>Chromadorea</taxon>
        <taxon>Rhabditida</taxon>
        <taxon>Rhabditina</taxon>
        <taxon>Rhabditomorpha</taxon>
        <taxon>Strongyloidea</taxon>
        <taxon>Heterorhabditidae</taxon>
        <taxon>Heterorhabditis</taxon>
    </lineage>
</organism>
<dbReference type="GO" id="GO:0016020">
    <property type="term" value="C:membrane"/>
    <property type="evidence" value="ECO:0007669"/>
    <property type="project" value="UniProtKB-SubCell"/>
</dbReference>
<feature type="transmembrane region" description="Helical" evidence="5">
    <location>
        <begin position="94"/>
        <end position="116"/>
    </location>
</feature>
<keyword evidence="2 5" id="KW-0812">Transmembrane</keyword>
<keyword evidence="6" id="KW-1185">Reference proteome</keyword>
<accession>A0A1I7XQ98</accession>
<evidence type="ECO:0000256" key="3">
    <source>
        <dbReference type="ARBA" id="ARBA00022989"/>
    </source>
</evidence>
<feature type="transmembrane region" description="Helical" evidence="5">
    <location>
        <begin position="68"/>
        <end position="88"/>
    </location>
</feature>
<comment type="subcellular location">
    <subcellularLocation>
        <location evidence="1">Membrane</location>
    </subcellularLocation>
</comment>
<protein>
    <submittedName>
        <fullName evidence="7">G_PROTEIN_RECEP_F1_2 domain-containing protein</fullName>
    </submittedName>
</protein>
<dbReference type="AlphaFoldDB" id="A0A1I7XQ98"/>
<dbReference type="InterPro" id="IPR053071">
    <property type="entry name" value="GPCR1-related_rcpt"/>
</dbReference>
<sequence length="229" mass="26161">MENVGSDKEIQWIQDNAWVVNISQSTPLDWALPLYGYLMPLLVTITTITNSFIMLVLSQKHLKTPTNIVLFAMAVTDLLTVYGLNPFWCQAHAYLFEILPSISHTAATLLTVFLAVQRYIYAAIAASFPEFAGKRRTSLVRNGKHECYISLVPWVRTIFTYKLARTIRAAENRKKSWATTVSDPSRKASFTRLKITYLIERLPSLMDEVFMPPIECWLSYARLGCFLLI</sequence>
<dbReference type="SUPFAM" id="SSF81321">
    <property type="entry name" value="Family A G protein-coupled receptor-like"/>
    <property type="match status" value="1"/>
</dbReference>
<evidence type="ECO:0000256" key="1">
    <source>
        <dbReference type="ARBA" id="ARBA00004370"/>
    </source>
</evidence>
<dbReference type="Proteomes" id="UP000095283">
    <property type="component" value="Unplaced"/>
</dbReference>
<evidence type="ECO:0000256" key="2">
    <source>
        <dbReference type="ARBA" id="ARBA00022692"/>
    </source>
</evidence>
<dbReference type="WBParaSite" id="Hba_19916">
    <property type="protein sequence ID" value="Hba_19916"/>
    <property type="gene ID" value="Hba_19916"/>
</dbReference>
<reference evidence="7" key="1">
    <citation type="submission" date="2016-11" db="UniProtKB">
        <authorList>
            <consortium name="WormBaseParasite"/>
        </authorList>
    </citation>
    <scope>IDENTIFICATION</scope>
</reference>
<keyword evidence="4 5" id="KW-0472">Membrane</keyword>
<dbReference type="Gene3D" id="1.20.1070.10">
    <property type="entry name" value="Rhodopsin 7-helix transmembrane proteins"/>
    <property type="match status" value="1"/>
</dbReference>
<name>A0A1I7XQ98_HETBA</name>
<proteinExistence type="predicted"/>
<dbReference type="PANTHER" id="PTHR47023">
    <property type="entry name" value="SEX PEPTIDE RECEPTOR"/>
    <property type="match status" value="1"/>
</dbReference>
<dbReference type="PANTHER" id="PTHR47023:SF1">
    <property type="entry name" value="SEX PEPTIDE RECEPTOR"/>
    <property type="match status" value="1"/>
</dbReference>
<dbReference type="InterPro" id="IPR000276">
    <property type="entry name" value="GPCR_Rhodpsn"/>
</dbReference>
<dbReference type="PRINTS" id="PR00237">
    <property type="entry name" value="GPCRRHODOPSN"/>
</dbReference>
<evidence type="ECO:0000256" key="5">
    <source>
        <dbReference type="SAM" id="Phobius"/>
    </source>
</evidence>
<keyword evidence="3 5" id="KW-1133">Transmembrane helix</keyword>
<evidence type="ECO:0000313" key="7">
    <source>
        <dbReference type="WBParaSite" id="Hba_19916"/>
    </source>
</evidence>
<dbReference type="GO" id="GO:0004930">
    <property type="term" value="F:G protein-coupled receptor activity"/>
    <property type="evidence" value="ECO:0007669"/>
    <property type="project" value="InterPro"/>
</dbReference>
<feature type="transmembrane region" description="Helical" evidence="5">
    <location>
        <begin position="34"/>
        <end position="56"/>
    </location>
</feature>
<evidence type="ECO:0000256" key="4">
    <source>
        <dbReference type="ARBA" id="ARBA00023136"/>
    </source>
</evidence>
<evidence type="ECO:0000313" key="6">
    <source>
        <dbReference type="Proteomes" id="UP000095283"/>
    </source>
</evidence>